<gene>
    <name evidence="1" type="ORF">SAMN05421510_10569</name>
</gene>
<dbReference type="AlphaFoldDB" id="A0A1H9G6D8"/>
<dbReference type="Proteomes" id="UP000181998">
    <property type="component" value="Unassembled WGS sequence"/>
</dbReference>
<dbReference type="EMBL" id="FOFX01000056">
    <property type="protein sequence ID" value="SEQ45651.1"/>
    <property type="molecule type" value="Genomic_DNA"/>
</dbReference>
<reference evidence="1 2" key="1">
    <citation type="submission" date="2016-10" db="EMBL/GenBank/DDBJ databases">
        <authorList>
            <person name="de Groot N.N."/>
        </authorList>
    </citation>
    <scope>NUCLEOTIDE SEQUENCE [LARGE SCALE GENOMIC DNA]</scope>
    <source>
        <strain evidence="1 2">Nm9</strain>
    </source>
</reference>
<evidence type="ECO:0000313" key="2">
    <source>
        <dbReference type="Proteomes" id="UP000181998"/>
    </source>
</evidence>
<dbReference type="OrthoDB" id="8550051at2"/>
<organism evidence="1 2">
    <name type="scientific">Nitrosomonas ureae</name>
    <dbReference type="NCBI Taxonomy" id="44577"/>
    <lineage>
        <taxon>Bacteria</taxon>
        <taxon>Pseudomonadati</taxon>
        <taxon>Pseudomonadota</taxon>
        <taxon>Betaproteobacteria</taxon>
        <taxon>Nitrosomonadales</taxon>
        <taxon>Nitrosomonadaceae</taxon>
        <taxon>Nitrosomonas</taxon>
    </lineage>
</organism>
<sequence>MLILNGPSFSKIIPDTDIRLLVEQRFAQILANEPYDYDQHGYMIVVEPYDSVESLEQETKCPILHNYFDDTQFGDSDFTPCFEALEEHATFFEMVFILNDEGFGIIIFIPKQSGINADLLALCAEYAVPAIALSQS</sequence>
<name>A0A1H9G6D8_9PROT</name>
<proteinExistence type="predicted"/>
<evidence type="ECO:0000313" key="1">
    <source>
        <dbReference type="EMBL" id="SEQ45651.1"/>
    </source>
</evidence>
<accession>A0A1H9G6D8</accession>
<protein>
    <submittedName>
        <fullName evidence="1">Uncharacterized protein</fullName>
    </submittedName>
</protein>
<dbReference type="RefSeq" id="WP_074722207.1">
    <property type="nucleotide sequence ID" value="NZ_FOFX01000056.1"/>
</dbReference>